<dbReference type="AlphaFoldDB" id="A0A7H0IFF1"/>
<organism evidence="1 2">
    <name type="scientific">Streptomyces roseirectus</name>
    <dbReference type="NCBI Taxonomy" id="2768066"/>
    <lineage>
        <taxon>Bacteria</taxon>
        <taxon>Bacillati</taxon>
        <taxon>Actinomycetota</taxon>
        <taxon>Actinomycetes</taxon>
        <taxon>Kitasatosporales</taxon>
        <taxon>Streptomycetaceae</taxon>
        <taxon>Streptomyces</taxon>
    </lineage>
</organism>
<gene>
    <name evidence="1" type="ORF">IAG44_20180</name>
</gene>
<keyword evidence="2" id="KW-1185">Reference proteome</keyword>
<accession>A0A7H0IFF1</accession>
<protein>
    <recommendedName>
        <fullName evidence="3">Aminoglycoside phosphotransferase</fullName>
    </recommendedName>
</protein>
<evidence type="ECO:0000313" key="2">
    <source>
        <dbReference type="Proteomes" id="UP000516052"/>
    </source>
</evidence>
<sequence>MYSPKDETTRARMVDALAHAAVRLSTTPTGVPVWGWLGRTIGSRTEGGHWLRVHCGEAARTPAVRNEGIAVAEERVSGKVPRPHLHDLYRWDSGAYVFEAELIDYIAQPVISPETPDLTEDPGLPDSWWTALRESLDALGAAEPPRETVRQSWADRVFPAFLGIPAPAITERVTGHADLQWANLTHAPLVILDWERWGAVPVGYDPAMLYVNSLRVPAVADRVRAEFAHVLDTPAGRIGEQVALAEMLQAVGRGWYPELAPLLRRRAAHLTGVRPPAPFPAHPAS</sequence>
<dbReference type="RefSeq" id="WP_187748486.1">
    <property type="nucleotide sequence ID" value="NZ_CP060828.1"/>
</dbReference>
<dbReference type="EMBL" id="CP060828">
    <property type="protein sequence ID" value="QNP71517.1"/>
    <property type="molecule type" value="Genomic_DNA"/>
</dbReference>
<reference evidence="1 2" key="1">
    <citation type="submission" date="2020-08" db="EMBL/GenBank/DDBJ databases">
        <title>A novel species.</title>
        <authorList>
            <person name="Gao J."/>
        </authorList>
    </citation>
    <scope>NUCLEOTIDE SEQUENCE [LARGE SCALE GENOMIC DNA]</scope>
    <source>
        <strain evidence="1 2">CRXT-G-22</strain>
    </source>
</reference>
<name>A0A7H0IFF1_9ACTN</name>
<dbReference type="Proteomes" id="UP000516052">
    <property type="component" value="Chromosome"/>
</dbReference>
<evidence type="ECO:0000313" key="1">
    <source>
        <dbReference type="EMBL" id="QNP71517.1"/>
    </source>
</evidence>
<proteinExistence type="predicted"/>
<evidence type="ECO:0008006" key="3">
    <source>
        <dbReference type="Google" id="ProtNLM"/>
    </source>
</evidence>
<dbReference type="KEGG" id="sroi:IAG44_20180"/>